<gene>
    <name evidence="1" type="ORF">A2206_02900</name>
</gene>
<dbReference type="EMBL" id="MFQP01000002">
    <property type="protein sequence ID" value="OGH87947.1"/>
    <property type="molecule type" value="Genomic_DNA"/>
</dbReference>
<sequence length="87" mass="10036">MKIRFISWDWKEQIELEFLNKALQEVFNSKNAPCVTQILDTGGDSYAVVVSGEVIDEKQAQKIYDRYNLLPIGKNPYVKVLDIKCPE</sequence>
<evidence type="ECO:0000313" key="1">
    <source>
        <dbReference type="EMBL" id="OGH87947.1"/>
    </source>
</evidence>
<proteinExistence type="predicted"/>
<evidence type="ECO:0000313" key="2">
    <source>
        <dbReference type="Proteomes" id="UP000177151"/>
    </source>
</evidence>
<reference evidence="1 2" key="1">
    <citation type="journal article" date="2016" name="Nat. Commun.">
        <title>Thousands of microbial genomes shed light on interconnected biogeochemical processes in an aquifer system.</title>
        <authorList>
            <person name="Anantharaman K."/>
            <person name="Brown C.T."/>
            <person name="Hug L.A."/>
            <person name="Sharon I."/>
            <person name="Castelle C.J."/>
            <person name="Probst A.J."/>
            <person name="Thomas B.C."/>
            <person name="Singh A."/>
            <person name="Wilkins M.J."/>
            <person name="Karaoz U."/>
            <person name="Brodie E.L."/>
            <person name="Williams K.H."/>
            <person name="Hubbard S.S."/>
            <person name="Banfield J.F."/>
        </authorList>
    </citation>
    <scope>NUCLEOTIDE SEQUENCE [LARGE SCALE GENOMIC DNA]</scope>
</reference>
<accession>A0A1F6NVJ9</accession>
<comment type="caution">
    <text evidence="1">The sequence shown here is derived from an EMBL/GenBank/DDBJ whole genome shotgun (WGS) entry which is preliminary data.</text>
</comment>
<organism evidence="1 2">
    <name type="scientific">Candidatus Magasanikbacteria bacterium RIFOXYA1_FULL_40_8</name>
    <dbReference type="NCBI Taxonomy" id="1798694"/>
    <lineage>
        <taxon>Bacteria</taxon>
        <taxon>Candidatus Magasanikiibacteriota</taxon>
    </lineage>
</organism>
<name>A0A1F6NVJ9_9BACT</name>
<dbReference type="Proteomes" id="UP000177151">
    <property type="component" value="Unassembled WGS sequence"/>
</dbReference>
<dbReference type="AlphaFoldDB" id="A0A1F6NVJ9"/>
<protein>
    <submittedName>
        <fullName evidence="1">Uncharacterized protein</fullName>
    </submittedName>
</protein>